<sequence length="618" mass="70403">MTRLNHRAPAGAAEGTRAAGILAARKKDEEKKKIPIHKVVFEMVKTKKKEFRCQHTFGVKSPAGYTYVPAGTPDLTERCKELCMREDLLAYLVSDKPTRDAQRDPTRIAYYVHRVGFHFPSRVVDMACEYHGYVTHPNGGYFRPRDRNECNWIARSLKQHGKRIGNGRDLTLQETKDQIKAAMLDLFPKIPDEDMKEVIRRAFGQDEATVGNSEESLPRRVQLAVGAHIRHQYTDYDKLLRQSVRRPVARQIVEEICVKIMVNWRGEDPEQMEEVFREVIILDDDDEEDGDRHVNNQNSRSEGDEEDDEIEITLSEAGPQDLLPYQRDTMNAHQFETRRTARAHEPAYVVRPTASRNGSNLPAFSLPRTALQTSIDQDHRRPRFESRPEQLVVAGTARMRLSDHRPGRLPAAEPNRGYLPATNRPTAPSLISPRQNAPMQGRDAHGRLFNLQPVEDEPFEPIPVRSNAVRHRDPLYAAPNPVHVRLDPQRVRTHAEAGGQQLPHMTDMHTPLPRDAHLRLPRTVDHEHDRPIPSIERDMAPLDYGFTHPKVTPTHDEARYNLRNRVRPPPIASRFGIPGNLSQNSIDASVGIAAKGHGLSQASKRQDLRHQVVKHSWA</sequence>
<organism evidence="3 4">
    <name type="scientific">Lophium mytilinum</name>
    <dbReference type="NCBI Taxonomy" id="390894"/>
    <lineage>
        <taxon>Eukaryota</taxon>
        <taxon>Fungi</taxon>
        <taxon>Dikarya</taxon>
        <taxon>Ascomycota</taxon>
        <taxon>Pezizomycotina</taxon>
        <taxon>Dothideomycetes</taxon>
        <taxon>Pleosporomycetidae</taxon>
        <taxon>Mytilinidiales</taxon>
        <taxon>Mytilinidiaceae</taxon>
        <taxon>Lophium</taxon>
    </lineage>
</organism>
<reference evidence="3" key="1">
    <citation type="journal article" date="2020" name="Stud. Mycol.">
        <title>101 Dothideomycetes genomes: a test case for predicting lifestyles and emergence of pathogens.</title>
        <authorList>
            <person name="Haridas S."/>
            <person name="Albert R."/>
            <person name="Binder M."/>
            <person name="Bloem J."/>
            <person name="Labutti K."/>
            <person name="Salamov A."/>
            <person name="Andreopoulos B."/>
            <person name="Baker S."/>
            <person name="Barry K."/>
            <person name="Bills G."/>
            <person name="Bluhm B."/>
            <person name="Cannon C."/>
            <person name="Castanera R."/>
            <person name="Culley D."/>
            <person name="Daum C."/>
            <person name="Ezra D."/>
            <person name="Gonzalez J."/>
            <person name="Henrissat B."/>
            <person name="Kuo A."/>
            <person name="Liang C."/>
            <person name="Lipzen A."/>
            <person name="Lutzoni F."/>
            <person name="Magnuson J."/>
            <person name="Mondo S."/>
            <person name="Nolan M."/>
            <person name="Ohm R."/>
            <person name="Pangilinan J."/>
            <person name="Park H.-J."/>
            <person name="Ramirez L."/>
            <person name="Alfaro M."/>
            <person name="Sun H."/>
            <person name="Tritt A."/>
            <person name="Yoshinaga Y."/>
            <person name="Zwiers L.-H."/>
            <person name="Turgeon B."/>
            <person name="Goodwin S."/>
            <person name="Spatafora J."/>
            <person name="Crous P."/>
            <person name="Grigoriev I."/>
        </authorList>
    </citation>
    <scope>NUCLEOTIDE SEQUENCE</scope>
    <source>
        <strain evidence="3">CBS 269.34</strain>
    </source>
</reference>
<protein>
    <recommendedName>
        <fullName evidence="2">DUF2293 domain-containing protein</fullName>
    </recommendedName>
</protein>
<evidence type="ECO:0000256" key="1">
    <source>
        <dbReference type="SAM" id="MobiDB-lite"/>
    </source>
</evidence>
<dbReference type="PANTHER" id="PTHR38113">
    <property type="match status" value="1"/>
</dbReference>
<gene>
    <name evidence="3" type="ORF">BU16DRAFT_64519</name>
</gene>
<feature type="domain" description="DUF2293" evidence="2">
    <location>
        <begin position="182"/>
        <end position="265"/>
    </location>
</feature>
<dbReference type="InterPro" id="IPR018744">
    <property type="entry name" value="DUF2293"/>
</dbReference>
<evidence type="ECO:0000313" key="3">
    <source>
        <dbReference type="EMBL" id="KAF2494106.1"/>
    </source>
</evidence>
<dbReference type="OrthoDB" id="5288828at2759"/>
<dbReference type="PANTHER" id="PTHR38113:SF1">
    <property type="entry name" value="DUF2293 DOMAIN-CONTAINING PROTEIN"/>
    <property type="match status" value="1"/>
</dbReference>
<dbReference type="EMBL" id="MU004191">
    <property type="protein sequence ID" value="KAF2494106.1"/>
    <property type="molecule type" value="Genomic_DNA"/>
</dbReference>
<dbReference type="Pfam" id="PF10056">
    <property type="entry name" value="DUF2293"/>
    <property type="match status" value="1"/>
</dbReference>
<evidence type="ECO:0000259" key="2">
    <source>
        <dbReference type="Pfam" id="PF10056"/>
    </source>
</evidence>
<evidence type="ECO:0000313" key="4">
    <source>
        <dbReference type="Proteomes" id="UP000799750"/>
    </source>
</evidence>
<feature type="region of interest" description="Disordered" evidence="1">
    <location>
        <begin position="283"/>
        <end position="309"/>
    </location>
</feature>
<accession>A0A6A6QPQ4</accession>
<keyword evidence="4" id="KW-1185">Reference proteome</keyword>
<dbReference type="AlphaFoldDB" id="A0A6A6QPQ4"/>
<feature type="region of interest" description="Disordered" evidence="1">
    <location>
        <begin position="599"/>
        <end position="618"/>
    </location>
</feature>
<dbReference type="Proteomes" id="UP000799750">
    <property type="component" value="Unassembled WGS sequence"/>
</dbReference>
<proteinExistence type="predicted"/>
<name>A0A6A6QPQ4_9PEZI</name>
<feature type="region of interest" description="Disordered" evidence="1">
    <location>
        <begin position="404"/>
        <end position="440"/>
    </location>
</feature>